<keyword evidence="2" id="KW-0597">Phosphoprotein</keyword>
<proteinExistence type="predicted"/>
<evidence type="ECO:0000256" key="1">
    <source>
        <dbReference type="ARBA" id="ARBA00012528"/>
    </source>
</evidence>
<gene>
    <name evidence="5" type="ORF">KJB30_07790</name>
</gene>
<dbReference type="PROSITE" id="PS50887">
    <property type="entry name" value="GGDEF"/>
    <property type="match status" value="1"/>
</dbReference>
<dbReference type="PANTHER" id="PTHR45138">
    <property type="entry name" value="REGULATORY COMPONENTS OF SENSORY TRANSDUCTION SYSTEM"/>
    <property type="match status" value="1"/>
</dbReference>
<name>A0ABS5U7N9_9BACT</name>
<feature type="domain" description="GGDEF" evidence="4">
    <location>
        <begin position="323"/>
        <end position="457"/>
    </location>
</feature>
<comment type="caution">
    <text evidence="5">The sequence shown here is derived from an EMBL/GenBank/DDBJ whole genome shotgun (WGS) entry which is preliminary data.</text>
</comment>
<feature type="modified residue" description="4-aspartylphosphate" evidence="2">
    <location>
        <position position="52"/>
    </location>
</feature>
<dbReference type="SMART" id="SM00448">
    <property type="entry name" value="REC"/>
    <property type="match status" value="1"/>
</dbReference>
<dbReference type="NCBIfam" id="TIGR00254">
    <property type="entry name" value="GGDEF"/>
    <property type="match status" value="1"/>
</dbReference>
<dbReference type="InterPro" id="IPR000160">
    <property type="entry name" value="GGDEF_dom"/>
</dbReference>
<dbReference type="SUPFAM" id="SSF55073">
    <property type="entry name" value="Nucleotide cyclase"/>
    <property type="match status" value="1"/>
</dbReference>
<dbReference type="InterPro" id="IPR001789">
    <property type="entry name" value="Sig_transdc_resp-reg_receiver"/>
</dbReference>
<organism evidence="5 6">
    <name type="scientific">Pelotalea chapellei</name>
    <dbReference type="NCBI Taxonomy" id="44671"/>
    <lineage>
        <taxon>Bacteria</taxon>
        <taxon>Pseudomonadati</taxon>
        <taxon>Thermodesulfobacteriota</taxon>
        <taxon>Desulfuromonadia</taxon>
        <taxon>Geobacterales</taxon>
        <taxon>Geobacteraceae</taxon>
        <taxon>Pelotalea</taxon>
    </lineage>
</organism>
<protein>
    <recommendedName>
        <fullName evidence="1">diguanylate cyclase</fullName>
        <ecNumber evidence="1">2.7.7.65</ecNumber>
    </recommendedName>
</protein>
<keyword evidence="6" id="KW-1185">Reference proteome</keyword>
<dbReference type="CDD" id="cd00156">
    <property type="entry name" value="REC"/>
    <property type="match status" value="1"/>
</dbReference>
<dbReference type="PROSITE" id="PS50110">
    <property type="entry name" value="RESPONSE_REGULATORY"/>
    <property type="match status" value="1"/>
</dbReference>
<evidence type="ECO:0000259" key="3">
    <source>
        <dbReference type="PROSITE" id="PS50110"/>
    </source>
</evidence>
<dbReference type="Proteomes" id="UP000784128">
    <property type="component" value="Unassembled WGS sequence"/>
</dbReference>
<dbReference type="Pfam" id="PF00990">
    <property type="entry name" value="GGDEF"/>
    <property type="match status" value="1"/>
</dbReference>
<dbReference type="InterPro" id="IPR050469">
    <property type="entry name" value="Diguanylate_Cyclase"/>
</dbReference>
<dbReference type="CDD" id="cd01949">
    <property type="entry name" value="GGDEF"/>
    <property type="match status" value="1"/>
</dbReference>
<accession>A0ABS5U7N9</accession>
<dbReference type="SUPFAM" id="SSF52172">
    <property type="entry name" value="CheY-like"/>
    <property type="match status" value="1"/>
</dbReference>
<dbReference type="SMART" id="SM00267">
    <property type="entry name" value="GGDEF"/>
    <property type="match status" value="1"/>
</dbReference>
<evidence type="ECO:0000259" key="4">
    <source>
        <dbReference type="PROSITE" id="PS50887"/>
    </source>
</evidence>
<sequence length="459" mass="51521">MNHILIIEKDSFYSESLSGLLKAHNYAVDCVLCGLDALAVLKNNHYELVIADFHMEDVAITQFLSQPSLSNSCTNVLISTAIDHLESALAVLKYGASGYILKTIHSDEIIHTVARVFEQRRMRNEIKQLKNMLSLCQSSQAIAGCLEIERIYHLILDAVAREVGVDRYMGVFRSDKALEILQSRNVTAETASCLKTIIETEVGRGIAETELVKHIKDLPKTIPDMVDTDMEEAFLIFMHNHQDLLQGVMVLFNNPGLELPDFFDSKENILFLMEQSLKAFENAKSFSLANDMLFIDDLSGLYNHRYLEIALDRELKRIERYSSQLAVLFLDLDAFKQVNDTHGHLVGSQVLREVGILLRISVRDVDVVIRYGGDEYTIILVETSPEAAASVAERVRKQVESHSFLAERGLNIKITCSIGYSCCPDDTLSKHELLEMADIAMYAGKGSGKNCVTRHKKTS</sequence>
<evidence type="ECO:0000313" key="5">
    <source>
        <dbReference type="EMBL" id="MBT1071681.1"/>
    </source>
</evidence>
<feature type="domain" description="Response regulatory" evidence="3">
    <location>
        <begin position="3"/>
        <end position="117"/>
    </location>
</feature>
<dbReference type="InterPro" id="IPR043128">
    <property type="entry name" value="Rev_trsase/Diguanyl_cyclase"/>
</dbReference>
<dbReference type="InterPro" id="IPR011006">
    <property type="entry name" value="CheY-like_superfamily"/>
</dbReference>
<dbReference type="PANTHER" id="PTHR45138:SF6">
    <property type="entry name" value="DIGUANYLATE CYCLASE DGCN"/>
    <property type="match status" value="1"/>
</dbReference>
<evidence type="ECO:0000313" key="6">
    <source>
        <dbReference type="Proteomes" id="UP000784128"/>
    </source>
</evidence>
<dbReference type="InterPro" id="IPR029787">
    <property type="entry name" value="Nucleotide_cyclase"/>
</dbReference>
<evidence type="ECO:0000256" key="2">
    <source>
        <dbReference type="PROSITE-ProRule" id="PRU00169"/>
    </source>
</evidence>
<dbReference type="Gene3D" id="3.30.70.270">
    <property type="match status" value="1"/>
</dbReference>
<dbReference type="Pfam" id="PF00072">
    <property type="entry name" value="Response_reg"/>
    <property type="match status" value="1"/>
</dbReference>
<dbReference type="EMBL" id="JAHDYS010000006">
    <property type="protein sequence ID" value="MBT1071681.1"/>
    <property type="molecule type" value="Genomic_DNA"/>
</dbReference>
<dbReference type="Gene3D" id="3.40.50.2300">
    <property type="match status" value="1"/>
</dbReference>
<dbReference type="RefSeq" id="WP_214297713.1">
    <property type="nucleotide sequence ID" value="NZ_JAHDYS010000006.1"/>
</dbReference>
<dbReference type="EC" id="2.7.7.65" evidence="1"/>
<reference evidence="5 6" key="1">
    <citation type="submission" date="2021-05" db="EMBL/GenBank/DDBJ databases">
        <title>The draft genome of Geobacter chapellei DSM 13688.</title>
        <authorList>
            <person name="Xu Z."/>
            <person name="Masuda Y."/>
            <person name="Itoh H."/>
            <person name="Senoo K."/>
        </authorList>
    </citation>
    <scope>NUCLEOTIDE SEQUENCE [LARGE SCALE GENOMIC DNA]</scope>
    <source>
        <strain evidence="5 6">DSM 13688</strain>
    </source>
</reference>